<dbReference type="Proteomes" id="UP000008983">
    <property type="component" value="Unassembled WGS sequence"/>
</dbReference>
<protein>
    <submittedName>
        <fullName evidence="1">Uncharacterized protein</fullName>
    </submittedName>
</protein>
<evidence type="ECO:0000313" key="1">
    <source>
        <dbReference type="EMBL" id="EGR28907.1"/>
    </source>
</evidence>
<dbReference type="EMBL" id="GL984204">
    <property type="protein sequence ID" value="EGR28907.1"/>
    <property type="molecule type" value="Genomic_DNA"/>
</dbReference>
<dbReference type="AlphaFoldDB" id="G0R0U7"/>
<name>G0R0U7_ICHMU</name>
<dbReference type="InParanoid" id="G0R0U7"/>
<reference evidence="1 2" key="1">
    <citation type="submission" date="2011-07" db="EMBL/GenBank/DDBJ databases">
        <authorList>
            <person name="Coyne R."/>
            <person name="Brami D."/>
            <person name="Johnson J."/>
            <person name="Hostetler J."/>
            <person name="Hannick L."/>
            <person name="Clark T."/>
            <person name="Cassidy-Hanley D."/>
            <person name="Inman J."/>
        </authorList>
    </citation>
    <scope>NUCLEOTIDE SEQUENCE [LARGE SCALE GENOMIC DNA]</scope>
    <source>
        <strain evidence="1 2">G5</strain>
    </source>
</reference>
<accession>G0R0U7</accession>
<proteinExistence type="predicted"/>
<gene>
    <name evidence="1" type="ORF">IMG5_167010</name>
</gene>
<evidence type="ECO:0000313" key="2">
    <source>
        <dbReference type="Proteomes" id="UP000008983"/>
    </source>
</evidence>
<organism evidence="1 2">
    <name type="scientific">Ichthyophthirius multifiliis</name>
    <name type="common">White spot disease agent</name>
    <name type="synonym">Ich</name>
    <dbReference type="NCBI Taxonomy" id="5932"/>
    <lineage>
        <taxon>Eukaryota</taxon>
        <taxon>Sar</taxon>
        <taxon>Alveolata</taxon>
        <taxon>Ciliophora</taxon>
        <taxon>Intramacronucleata</taxon>
        <taxon>Oligohymenophorea</taxon>
        <taxon>Hymenostomatida</taxon>
        <taxon>Ophryoglenina</taxon>
        <taxon>Ichthyophthirius</taxon>
    </lineage>
</organism>
<dbReference type="RefSeq" id="XP_004030143.1">
    <property type="nucleotide sequence ID" value="XM_004030095.1"/>
</dbReference>
<dbReference type="GeneID" id="14904995"/>
<sequence length="124" mass="14510">MIFRTFIIKFEKKILTRPSQNTTSQLKNVTLYPSSTKSYRSPQKSTTQSCSSFCALIFSYQSTWLFYSGQSKSLINNSFRIYETFIRQKSCIYTKRVNSTSFSASNYFQINILLLQYIPTNPRN</sequence>
<keyword evidence="2" id="KW-1185">Reference proteome</keyword>